<accession>A0ABU2CD54</accession>
<name>A0ABU2CD54_9BURK</name>
<keyword evidence="2" id="KW-0285">Flavoprotein</keyword>
<dbReference type="EC" id="1.1.3.15" evidence="6"/>
<reference evidence="6 7" key="1">
    <citation type="submission" date="2023-07" db="EMBL/GenBank/DDBJ databases">
        <title>Sorghum-associated microbial communities from plants grown in Nebraska, USA.</title>
        <authorList>
            <person name="Schachtman D."/>
        </authorList>
    </citation>
    <scope>NUCLEOTIDE SEQUENCE [LARGE SCALE GENOMIC DNA]</scope>
    <source>
        <strain evidence="6 7">BE313</strain>
    </source>
</reference>
<dbReference type="InterPro" id="IPR016171">
    <property type="entry name" value="Vanillyl_alc_oxidase_C-sub2"/>
</dbReference>
<protein>
    <submittedName>
        <fullName evidence="6">Glycolate oxidase</fullName>
        <ecNumber evidence="6">1.1.3.15</ecNumber>
    </submittedName>
</protein>
<comment type="cofactor">
    <cofactor evidence="1">
        <name>FAD</name>
        <dbReference type="ChEBI" id="CHEBI:57692"/>
    </cofactor>
</comment>
<dbReference type="PROSITE" id="PS51387">
    <property type="entry name" value="FAD_PCMH"/>
    <property type="match status" value="1"/>
</dbReference>
<comment type="caution">
    <text evidence="6">The sequence shown here is derived from an EMBL/GenBank/DDBJ whole genome shotgun (WGS) entry which is preliminary data.</text>
</comment>
<dbReference type="RefSeq" id="WP_310375749.1">
    <property type="nucleotide sequence ID" value="NZ_JAVDXT010000004.1"/>
</dbReference>
<dbReference type="Gene3D" id="1.10.45.10">
    <property type="entry name" value="Vanillyl-alcohol Oxidase, Chain A, domain 4"/>
    <property type="match status" value="1"/>
</dbReference>
<dbReference type="InterPro" id="IPR036318">
    <property type="entry name" value="FAD-bd_PCMH-like_sf"/>
</dbReference>
<dbReference type="GO" id="GO:0003973">
    <property type="term" value="F:(S)-2-hydroxy-acid oxidase activity"/>
    <property type="evidence" value="ECO:0007669"/>
    <property type="project" value="UniProtKB-EC"/>
</dbReference>
<keyword evidence="4 6" id="KW-0560">Oxidoreductase</keyword>
<dbReference type="PANTHER" id="PTHR42934:SF1">
    <property type="entry name" value="GLYCOLATE OXIDASE SUBUNIT GLCD"/>
    <property type="match status" value="1"/>
</dbReference>
<dbReference type="Pfam" id="PF02913">
    <property type="entry name" value="FAD-oxidase_C"/>
    <property type="match status" value="1"/>
</dbReference>
<dbReference type="SUPFAM" id="SSF56176">
    <property type="entry name" value="FAD-binding/transporter-associated domain-like"/>
    <property type="match status" value="1"/>
</dbReference>
<dbReference type="InterPro" id="IPR004113">
    <property type="entry name" value="FAD-bd_oxidored_4_C"/>
</dbReference>
<keyword evidence="3" id="KW-0274">FAD</keyword>
<dbReference type="InterPro" id="IPR016164">
    <property type="entry name" value="FAD-linked_Oxase-like_C"/>
</dbReference>
<dbReference type="InterPro" id="IPR016166">
    <property type="entry name" value="FAD-bd_PCMH"/>
</dbReference>
<dbReference type="InterPro" id="IPR016169">
    <property type="entry name" value="FAD-bd_PCMH_sub2"/>
</dbReference>
<feature type="domain" description="FAD-binding PCMH-type" evidence="5">
    <location>
        <begin position="50"/>
        <end position="228"/>
    </location>
</feature>
<dbReference type="Gene3D" id="3.30.70.2740">
    <property type="match status" value="1"/>
</dbReference>
<organism evidence="6 7">
    <name type="scientific">Rhodoferax ferrireducens</name>
    <dbReference type="NCBI Taxonomy" id="192843"/>
    <lineage>
        <taxon>Bacteria</taxon>
        <taxon>Pseudomonadati</taxon>
        <taxon>Pseudomonadota</taxon>
        <taxon>Betaproteobacteria</taxon>
        <taxon>Burkholderiales</taxon>
        <taxon>Comamonadaceae</taxon>
        <taxon>Rhodoferax</taxon>
    </lineage>
</organism>
<dbReference type="Pfam" id="PF01565">
    <property type="entry name" value="FAD_binding_4"/>
    <property type="match status" value="1"/>
</dbReference>
<evidence type="ECO:0000259" key="5">
    <source>
        <dbReference type="PROSITE" id="PS51387"/>
    </source>
</evidence>
<dbReference type="InterPro" id="IPR051914">
    <property type="entry name" value="FAD-linked_OxidoTrans_Type4"/>
</dbReference>
<evidence type="ECO:0000256" key="2">
    <source>
        <dbReference type="ARBA" id="ARBA00022630"/>
    </source>
</evidence>
<proteinExistence type="predicted"/>
<dbReference type="EMBL" id="JAVDXT010000004">
    <property type="protein sequence ID" value="MDR7379251.1"/>
    <property type="molecule type" value="Genomic_DNA"/>
</dbReference>
<evidence type="ECO:0000256" key="3">
    <source>
        <dbReference type="ARBA" id="ARBA00022827"/>
    </source>
</evidence>
<dbReference type="InterPro" id="IPR006094">
    <property type="entry name" value="Oxid_FAD_bind_N"/>
</dbReference>
<sequence length="497" mass="53113">MNTAHTEDRPQLLARRAEVAAALAAALPRHAILSRPEDTTPYECDGLTAYRAQPLVVVLPETEAQVAAVLRICHALQVPIVARGAGTGLSGGAMPHRLGVTLSLAKFNRILQIDPLACTATVQCGVRNLAISEAAAPHGLYYAPDPSSQIACTIGGNVAENSGGVHCLKYGLTLHNVLRVRGYTVEGEEVEFGSEALDTPGLDLLPLVIGSEGMLAVTIEVTVKLIPKPQLARCIMASFATVEAAGNAVAGVIAAGIIPAGLELMDKRMTAAVEDFVHAGYDLDAAAILLCESDGTPEEVEEEIARMEAVLQANGATRCTVSRDEAQRLKFWSGRKNAFPASGRISPDYMCMDSTIPRKKLAEILRAIEAMEQQYGLACANVFHAGDGNLHPLILFDANDPDQMHRCELFGADILETSVHLGGTVTGEHGVGVEKLNSMCVQFSAPEREQMFAVKRAFDPAELLNPGKVIPSLQRCAEYGKLTVLRGMLPFPHLPRF</sequence>
<keyword evidence="7" id="KW-1185">Reference proteome</keyword>
<dbReference type="Proteomes" id="UP001180487">
    <property type="component" value="Unassembled WGS sequence"/>
</dbReference>
<dbReference type="Gene3D" id="3.30.465.10">
    <property type="match status" value="1"/>
</dbReference>
<dbReference type="PANTHER" id="PTHR42934">
    <property type="entry name" value="GLYCOLATE OXIDASE SUBUNIT GLCD"/>
    <property type="match status" value="1"/>
</dbReference>
<gene>
    <name evidence="6" type="ORF">J2X19_003945</name>
</gene>
<evidence type="ECO:0000313" key="7">
    <source>
        <dbReference type="Proteomes" id="UP001180487"/>
    </source>
</evidence>
<dbReference type="SUPFAM" id="SSF55103">
    <property type="entry name" value="FAD-linked oxidases, C-terminal domain"/>
    <property type="match status" value="1"/>
</dbReference>
<evidence type="ECO:0000256" key="1">
    <source>
        <dbReference type="ARBA" id="ARBA00001974"/>
    </source>
</evidence>
<evidence type="ECO:0000313" key="6">
    <source>
        <dbReference type="EMBL" id="MDR7379251.1"/>
    </source>
</evidence>
<evidence type="ECO:0000256" key="4">
    <source>
        <dbReference type="ARBA" id="ARBA00023002"/>
    </source>
</evidence>